<evidence type="ECO:0000313" key="3">
    <source>
        <dbReference type="Proteomes" id="UP001499987"/>
    </source>
</evidence>
<sequence>MPPNPRPRPVRRLLAAALLATALLPAAPAAAAEHLRTVYGRPVPFGDGAAHTYARLRGDEPVEIGVALTRGSLTDLPTEPADGRHCYDRDGDGTVDPMHECAGGHEYALALPRALRDLPGMPLDFALLDWDPAGHGPPKVYDRPHLDVHFYLQSDAERQAIRPGPCGILIDCTDFATATRPLPPEYLPADYTDKGLAQVAMGNHLTDLTGEEWHGKGFTRTFVYGTYDARITFLEPMVTLAALQAAEGADPADACRPVKQPQAWQVPGWYPRAYCVRHSADSGEYTVSLEDFARHA</sequence>
<feature type="signal peptide" evidence="1">
    <location>
        <begin position="1"/>
        <end position="31"/>
    </location>
</feature>
<comment type="caution">
    <text evidence="2">The sequence shown here is derived from an EMBL/GenBank/DDBJ whole genome shotgun (WGS) entry which is preliminary data.</text>
</comment>
<evidence type="ECO:0000313" key="2">
    <source>
        <dbReference type="EMBL" id="GAA1081603.1"/>
    </source>
</evidence>
<evidence type="ECO:0000256" key="1">
    <source>
        <dbReference type="SAM" id="SignalP"/>
    </source>
</evidence>
<accession>A0ABN1TG05</accession>
<keyword evidence="1" id="KW-0732">Signal</keyword>
<reference evidence="2 3" key="1">
    <citation type="journal article" date="2019" name="Int. J. Syst. Evol. Microbiol.">
        <title>The Global Catalogue of Microorganisms (GCM) 10K type strain sequencing project: providing services to taxonomists for standard genome sequencing and annotation.</title>
        <authorList>
            <consortium name="The Broad Institute Genomics Platform"/>
            <consortium name="The Broad Institute Genome Sequencing Center for Infectious Disease"/>
            <person name="Wu L."/>
            <person name="Ma J."/>
        </authorList>
    </citation>
    <scope>NUCLEOTIDE SEQUENCE [LARGE SCALE GENOMIC DNA]</scope>
    <source>
        <strain evidence="2 3">JCM 13002</strain>
    </source>
</reference>
<proteinExistence type="predicted"/>
<organism evidence="2 3">
    <name type="scientific">Kitasatospora arboriphila</name>
    <dbReference type="NCBI Taxonomy" id="258052"/>
    <lineage>
        <taxon>Bacteria</taxon>
        <taxon>Bacillati</taxon>
        <taxon>Actinomycetota</taxon>
        <taxon>Actinomycetes</taxon>
        <taxon>Kitasatosporales</taxon>
        <taxon>Streptomycetaceae</taxon>
        <taxon>Kitasatospora</taxon>
    </lineage>
</organism>
<protein>
    <submittedName>
        <fullName evidence="2">DUF5602 domain-containing protein</fullName>
    </submittedName>
</protein>
<name>A0ABN1TG05_9ACTN</name>
<gene>
    <name evidence="2" type="ORF">GCM10009663_25580</name>
</gene>
<keyword evidence="3" id="KW-1185">Reference proteome</keyword>
<dbReference type="Proteomes" id="UP001499987">
    <property type="component" value="Unassembled WGS sequence"/>
</dbReference>
<dbReference type="EMBL" id="BAAALD010000019">
    <property type="protein sequence ID" value="GAA1081603.1"/>
    <property type="molecule type" value="Genomic_DNA"/>
</dbReference>
<dbReference type="RefSeq" id="WP_344623678.1">
    <property type="nucleotide sequence ID" value="NZ_BAAALD010000019.1"/>
</dbReference>
<feature type="chain" id="PRO_5047240995" evidence="1">
    <location>
        <begin position="32"/>
        <end position="296"/>
    </location>
</feature>